<dbReference type="PRINTS" id="PR00320">
    <property type="entry name" value="GPROTEINBRPT"/>
</dbReference>
<dbReference type="PANTHER" id="PTHR19876:SF1">
    <property type="entry name" value="COATOMER SUBUNIT ALPHA"/>
    <property type="match status" value="1"/>
</dbReference>
<dbReference type="PANTHER" id="PTHR19876">
    <property type="entry name" value="COATOMER"/>
    <property type="match status" value="1"/>
</dbReference>
<dbReference type="PIRSF" id="PIRSF003354">
    <property type="entry name" value="Coatomer_alpha_subunit"/>
    <property type="match status" value="1"/>
</dbReference>
<evidence type="ECO:0000313" key="7">
    <source>
        <dbReference type="EMBL" id="GMI33609.1"/>
    </source>
</evidence>
<dbReference type="InterPro" id="IPR056176">
    <property type="entry name" value="TPR_COPA_B"/>
</dbReference>
<dbReference type="InterPro" id="IPR050844">
    <property type="entry name" value="Coatomer_complex_subunit"/>
</dbReference>
<dbReference type="InterPro" id="IPR010714">
    <property type="entry name" value="Coatomer_asu_C"/>
</dbReference>
<keyword evidence="8" id="KW-1185">Reference proteome</keyword>
<dbReference type="InterPro" id="IPR036322">
    <property type="entry name" value="WD40_repeat_dom_sf"/>
</dbReference>
<dbReference type="CDD" id="cd00200">
    <property type="entry name" value="WD40"/>
    <property type="match status" value="1"/>
</dbReference>
<evidence type="ECO:0008006" key="9">
    <source>
        <dbReference type="Google" id="ProtNLM"/>
    </source>
</evidence>
<dbReference type="Gene3D" id="2.130.10.10">
    <property type="entry name" value="YVTN repeat-like/Quinoprotein amine dehydrogenase"/>
    <property type="match status" value="1"/>
</dbReference>
<dbReference type="Gene3D" id="1.25.40.470">
    <property type="match status" value="1"/>
</dbReference>
<dbReference type="InterPro" id="IPR015943">
    <property type="entry name" value="WD40/YVTN_repeat-like_dom_sf"/>
</dbReference>
<feature type="region of interest" description="Disordered" evidence="4">
    <location>
        <begin position="752"/>
        <end position="815"/>
    </location>
</feature>
<dbReference type="InterPro" id="IPR016391">
    <property type="entry name" value="Coatomer_asu"/>
</dbReference>
<dbReference type="SMART" id="SM00320">
    <property type="entry name" value="WD40"/>
    <property type="match status" value="6"/>
</dbReference>
<feature type="non-terminal residue" evidence="7">
    <location>
        <position position="1"/>
    </location>
</feature>
<feature type="repeat" description="WD" evidence="3">
    <location>
        <begin position="108"/>
        <end position="140"/>
    </location>
</feature>
<keyword evidence="1 3" id="KW-0853">WD repeat</keyword>
<evidence type="ECO:0000256" key="2">
    <source>
        <dbReference type="ARBA" id="ARBA00022737"/>
    </source>
</evidence>
<dbReference type="Pfam" id="PF06957">
    <property type="entry name" value="COPI_C"/>
    <property type="match status" value="1"/>
</dbReference>
<dbReference type="InterPro" id="IPR047312">
    <property type="entry name" value="Coatomer_alpha_WD-assoc_reg"/>
</dbReference>
<dbReference type="PROSITE" id="PS50082">
    <property type="entry name" value="WD_REPEATS_2"/>
    <property type="match status" value="5"/>
</dbReference>
<dbReference type="EMBL" id="BRYB01000594">
    <property type="protein sequence ID" value="GMI33609.1"/>
    <property type="molecule type" value="Genomic_DNA"/>
</dbReference>
<dbReference type="SUPFAM" id="SSF50978">
    <property type="entry name" value="WD40 repeat-like"/>
    <property type="match status" value="1"/>
</dbReference>
<evidence type="ECO:0000256" key="4">
    <source>
        <dbReference type="SAM" id="MobiDB-lite"/>
    </source>
</evidence>
<dbReference type="CDD" id="cd22948">
    <property type="entry name" value="Coatomer_WDAD_alpha"/>
    <property type="match status" value="1"/>
</dbReference>
<reference evidence="7 8" key="1">
    <citation type="journal article" date="2023" name="Commun. Biol.">
        <title>Genome analysis of Parmales, the sister group of diatoms, reveals the evolutionary specialization of diatoms from phago-mixotrophs to photoautotrophs.</title>
        <authorList>
            <person name="Ban H."/>
            <person name="Sato S."/>
            <person name="Yoshikawa S."/>
            <person name="Yamada K."/>
            <person name="Nakamura Y."/>
            <person name="Ichinomiya M."/>
            <person name="Sato N."/>
            <person name="Blanc-Mathieu R."/>
            <person name="Endo H."/>
            <person name="Kuwata A."/>
            <person name="Ogata H."/>
        </authorList>
    </citation>
    <scope>NUCLEOTIDE SEQUENCE [LARGE SCALE GENOMIC DNA]</scope>
</reference>
<sequence length="1130" mass="123863">PPPPQHNGSIQLWDYRVGTVVDRFDEHEGPVRGVCFHAREPLLVSGGDDYKIKVWDYKLRRCLFTLLGHLDYIRTVQFHSSQPWILSASDDQTIRLWNWQVRSCMSVLTGHNHYVMSASFHPREDLIVSASLDQTVRVWDTAGLRKKQSQGGVGGRSGSADQGGAGLNMQAELFGTNDVVVKYVLEGHDRGVNWASFHPTLPLLVSAADDRQVKLWRMSESKAWEVDTMRGHTNNVSCVMFHPRNELIVSNSEDRSIRVWDMSKRVGVQTFRREADRFWILAAHSSQNLLAAGHDSGMIVFKLERERPASDVAAAANKLYYVKGRELLCHDYALGREVPIANLRRPGQYAQTDGIGNAPRYLAYNPYNPTEGNVLVCSDVDGGNYELHTFGLGGAGSVGTEGKRGSCIGPAVFIARNRFAVLDKNRHLLIKNLENETTKKVVPPSPVVDGLYALANGDTGIIRSLDAPIYVTKVVKKQCFCLDREGKTRVIAIDTTEALFKLALENKRYGQVMEMVKHSRLCGKAIIGYLQKKGFPEVALHFVREPKTRFDLALACGNIEVAMETAFQLEQEQGKPDCWHELGAEALRQGNHQVVEMAYQRTKDMDRLSFLYAITGNVEKLKKMAKISEMRGDIMGRYHNALFLGDVEERFKVLEASGNINLAYATAKVHGLEEEAERMKALLEEAEQVVPDLSGAKRTLLQPPTPIVRSHNWPAKAVEKNTLEDLKGVGDDQVGNLENDDFESPEVTAQQLGADEGDGPSDPDAWGDDGLDLDGDGDAAADDLDGDGGWGDDDLDLGDDDPGDASPAKADGMDDVTGGDAGFFRMPKAGNPATAKWVQGSSHAADHAAAGSFESAMHLLNRQIAATEFETVKSKFLMAYMGAITVVPGMPSTPSLQMSSERKPGLPVAVHTLQSGVMLTRKAYQLFQAGKFNDAAATFSAIVAMVPMIVVDAKAEASQVKELLETSREYLTAIRIKAAMGECTDPKRSTELAAYFTHCNLQPAHLLLALRSAMGTAFKNKCFIAAASFSRRLLELPEVASEKNADLRSKASKVLAKSEQMARNEHELDYDENKGFVIDAEALAPLYRGQDMVKCSYCGSSYAPANKGKVCTTCNLSTVGVATIGLVTGA</sequence>
<dbReference type="InterPro" id="IPR020472">
    <property type="entry name" value="WD40_PAC1"/>
</dbReference>
<feature type="domain" description="Coatomer alpha subunit C-terminal" evidence="5">
    <location>
        <begin position="751"/>
        <end position="1127"/>
    </location>
</feature>
<dbReference type="Pfam" id="PF00400">
    <property type="entry name" value="WD40"/>
    <property type="match status" value="5"/>
</dbReference>
<accession>A0ABQ6MVY1</accession>
<feature type="repeat" description="WD" evidence="3">
    <location>
        <begin position="185"/>
        <end position="226"/>
    </location>
</feature>
<evidence type="ECO:0000256" key="1">
    <source>
        <dbReference type="ARBA" id="ARBA00022574"/>
    </source>
</evidence>
<feature type="region of interest" description="Disordered" evidence="4">
    <location>
        <begin position="724"/>
        <end position="743"/>
    </location>
</feature>
<keyword evidence="2" id="KW-0677">Repeat</keyword>
<feature type="domain" description="COPA/B TPR" evidence="6">
    <location>
        <begin position="525"/>
        <end position="669"/>
    </location>
</feature>
<feature type="compositionally biased region" description="Acidic residues" evidence="4">
    <location>
        <begin position="755"/>
        <end position="803"/>
    </location>
</feature>
<dbReference type="Proteomes" id="UP001165060">
    <property type="component" value="Unassembled WGS sequence"/>
</dbReference>
<gene>
    <name evidence="7" type="ORF">TeGR_g12737</name>
</gene>
<organism evidence="7 8">
    <name type="scientific">Tetraparma gracilis</name>
    <dbReference type="NCBI Taxonomy" id="2962635"/>
    <lineage>
        <taxon>Eukaryota</taxon>
        <taxon>Sar</taxon>
        <taxon>Stramenopiles</taxon>
        <taxon>Ochrophyta</taxon>
        <taxon>Bolidophyceae</taxon>
        <taxon>Parmales</taxon>
        <taxon>Triparmaceae</taxon>
        <taxon>Tetraparma</taxon>
    </lineage>
</organism>
<comment type="caution">
    <text evidence="7">The sequence shown here is derived from an EMBL/GenBank/DDBJ whole genome shotgun (WGS) entry which is preliminary data.</text>
</comment>
<dbReference type="PROSITE" id="PS50294">
    <property type="entry name" value="WD_REPEATS_REGION"/>
    <property type="match status" value="5"/>
</dbReference>
<proteinExistence type="predicted"/>
<evidence type="ECO:0000313" key="8">
    <source>
        <dbReference type="Proteomes" id="UP001165060"/>
    </source>
</evidence>
<name>A0ABQ6MVY1_9STRA</name>
<feature type="repeat" description="WD" evidence="3">
    <location>
        <begin position="229"/>
        <end position="270"/>
    </location>
</feature>
<evidence type="ECO:0000259" key="6">
    <source>
        <dbReference type="Pfam" id="PF23953"/>
    </source>
</evidence>
<evidence type="ECO:0000259" key="5">
    <source>
        <dbReference type="Pfam" id="PF06957"/>
    </source>
</evidence>
<protein>
    <recommendedName>
        <fullName evidence="9">Coatomer subunit alpha</fullName>
    </recommendedName>
</protein>
<evidence type="ECO:0000256" key="3">
    <source>
        <dbReference type="PROSITE-ProRule" id="PRU00221"/>
    </source>
</evidence>
<dbReference type="Pfam" id="PF23953">
    <property type="entry name" value="TPR_COPA_B"/>
    <property type="match status" value="1"/>
</dbReference>
<dbReference type="InterPro" id="IPR001680">
    <property type="entry name" value="WD40_rpt"/>
</dbReference>
<feature type="repeat" description="WD" evidence="3">
    <location>
        <begin position="66"/>
        <end position="98"/>
    </location>
</feature>
<feature type="repeat" description="WD" evidence="3">
    <location>
        <begin position="24"/>
        <end position="65"/>
    </location>
</feature>